<dbReference type="AlphaFoldDB" id="A0A6J0BIA6"/>
<feature type="domain" description="OCIA" evidence="2">
    <location>
        <begin position="21"/>
        <end position="105"/>
    </location>
</feature>
<dbReference type="InterPro" id="IPR009764">
    <property type="entry name" value="OCIA_dom"/>
</dbReference>
<reference evidence="4" key="1">
    <citation type="submission" date="2025-08" db="UniProtKB">
        <authorList>
            <consortium name="RefSeq"/>
        </authorList>
    </citation>
    <scope>IDENTIFICATION</scope>
    <source>
        <tissue evidence="4">Thorax and Abdomen</tissue>
    </source>
</reference>
<dbReference type="Pfam" id="PF07051">
    <property type="entry name" value="OCIA"/>
    <property type="match status" value="1"/>
</dbReference>
<dbReference type="InterPro" id="IPR040187">
    <property type="entry name" value="OCAD1/2"/>
</dbReference>
<organism evidence="4">
    <name type="scientific">Neodiprion lecontei</name>
    <name type="common">Redheaded pine sawfly</name>
    <dbReference type="NCBI Taxonomy" id="441921"/>
    <lineage>
        <taxon>Eukaryota</taxon>
        <taxon>Metazoa</taxon>
        <taxon>Ecdysozoa</taxon>
        <taxon>Arthropoda</taxon>
        <taxon>Hexapoda</taxon>
        <taxon>Insecta</taxon>
        <taxon>Pterygota</taxon>
        <taxon>Neoptera</taxon>
        <taxon>Endopterygota</taxon>
        <taxon>Hymenoptera</taxon>
        <taxon>Tenthredinoidea</taxon>
        <taxon>Diprionidae</taxon>
        <taxon>Diprioninae</taxon>
        <taxon>Neodiprion</taxon>
    </lineage>
</organism>
<dbReference type="KEGG" id="nlo:107220420"/>
<dbReference type="PANTHER" id="PTHR13336">
    <property type="entry name" value="OVARIAN CARCINOMA IMMUNOREACTIVE ANTIGEN"/>
    <property type="match status" value="1"/>
</dbReference>
<keyword evidence="3" id="KW-1185">Reference proteome</keyword>
<dbReference type="GeneID" id="107220420"/>
<evidence type="ECO:0000313" key="3">
    <source>
        <dbReference type="Proteomes" id="UP000829291"/>
    </source>
</evidence>
<dbReference type="InParanoid" id="A0A6J0BIA6"/>
<accession>A0A6J0BIA6</accession>
<dbReference type="RefSeq" id="XP_015514500.1">
    <property type="nucleotide sequence ID" value="XM_015659014.2"/>
</dbReference>
<protein>
    <submittedName>
        <fullName evidence="4">OCIA domain-containing protein 1</fullName>
    </submittedName>
</protein>
<dbReference type="OrthoDB" id="6513616at2759"/>
<sequence>MENVYNNPVDENSRVNSLPKNYQPTPDELKLLAECRGKSNVNGTIGAITFGGLAYQSIKSFRLNVHPRFGIYPKVGVASVVGFFVGKITALPSCREKFKNLPDSPIGAIMRQKSMGSLTTEIITDSNLNFTGVTPIKPSNNAQMNSAIDIDVYNSPSNMDSYTGNELNGPRLDASNDNILDENYIQKPAVSYAELRGRNREDYLKASKEKYNPMSSIANDSRTEPPTRRSSPPPIPNKETNKYGDVWG</sequence>
<dbReference type="PANTHER" id="PTHR13336:SF3">
    <property type="entry name" value="OCIA DOMAIN-CONTAINING PROTEIN 1"/>
    <property type="match status" value="1"/>
</dbReference>
<feature type="region of interest" description="Disordered" evidence="1">
    <location>
        <begin position="207"/>
        <end position="248"/>
    </location>
</feature>
<dbReference type="FunCoup" id="A0A6J0BIA6">
    <property type="interactions" value="1961"/>
</dbReference>
<evidence type="ECO:0000256" key="1">
    <source>
        <dbReference type="SAM" id="MobiDB-lite"/>
    </source>
</evidence>
<feature type="region of interest" description="Disordered" evidence="1">
    <location>
        <begin position="1"/>
        <end position="20"/>
    </location>
</feature>
<proteinExistence type="predicted"/>
<dbReference type="GO" id="GO:0005768">
    <property type="term" value="C:endosome"/>
    <property type="evidence" value="ECO:0007669"/>
    <property type="project" value="TreeGrafter"/>
</dbReference>
<dbReference type="Proteomes" id="UP000829291">
    <property type="component" value="Chromosome 2"/>
</dbReference>
<gene>
    <name evidence="4" type="primary">LOC107220420</name>
</gene>
<evidence type="ECO:0000313" key="4">
    <source>
        <dbReference type="RefSeq" id="XP_015514500.1"/>
    </source>
</evidence>
<evidence type="ECO:0000259" key="2">
    <source>
        <dbReference type="Pfam" id="PF07051"/>
    </source>
</evidence>
<name>A0A6J0BIA6_NEOLC</name>